<proteinExistence type="predicted"/>
<sequence length="110" mass="12608">MQLRVRLIRTDGTAEACGLEEGVRVIRMCRRIEAMNRHQRSTVFACNVTAHRPSMEDHATCPRPTWRAKTEPVGWTAAQSPMEPAIIDCTPTDPRQREELLAIIRRRRAT</sequence>
<keyword evidence="2" id="KW-1185">Reference proteome</keyword>
<gene>
    <name evidence="1" type="ORF">GCM10022202_27090</name>
</gene>
<name>A0ABP7BL23_9MICO</name>
<organism evidence="1 2">
    <name type="scientific">Microbacterium marinilacus</name>
    <dbReference type="NCBI Taxonomy" id="415209"/>
    <lineage>
        <taxon>Bacteria</taxon>
        <taxon>Bacillati</taxon>
        <taxon>Actinomycetota</taxon>
        <taxon>Actinomycetes</taxon>
        <taxon>Micrococcales</taxon>
        <taxon>Microbacteriaceae</taxon>
        <taxon>Microbacterium</taxon>
    </lineage>
</organism>
<comment type="caution">
    <text evidence="1">The sequence shown here is derived from an EMBL/GenBank/DDBJ whole genome shotgun (WGS) entry which is preliminary data.</text>
</comment>
<evidence type="ECO:0000313" key="1">
    <source>
        <dbReference type="EMBL" id="GAA3663806.1"/>
    </source>
</evidence>
<reference evidence="2" key="1">
    <citation type="journal article" date="2019" name="Int. J. Syst. Evol. Microbiol.">
        <title>The Global Catalogue of Microorganisms (GCM) 10K type strain sequencing project: providing services to taxonomists for standard genome sequencing and annotation.</title>
        <authorList>
            <consortium name="The Broad Institute Genomics Platform"/>
            <consortium name="The Broad Institute Genome Sequencing Center for Infectious Disease"/>
            <person name="Wu L."/>
            <person name="Ma J."/>
        </authorList>
    </citation>
    <scope>NUCLEOTIDE SEQUENCE [LARGE SCALE GENOMIC DNA]</scope>
    <source>
        <strain evidence="2">JCM 16546</strain>
    </source>
</reference>
<dbReference type="Proteomes" id="UP001410795">
    <property type="component" value="Unassembled WGS sequence"/>
</dbReference>
<evidence type="ECO:0000313" key="2">
    <source>
        <dbReference type="Proteomes" id="UP001410795"/>
    </source>
</evidence>
<protein>
    <submittedName>
        <fullName evidence="1">Uncharacterized protein</fullName>
    </submittedName>
</protein>
<dbReference type="EMBL" id="BAAAYV010000015">
    <property type="protein sequence ID" value="GAA3663806.1"/>
    <property type="molecule type" value="Genomic_DNA"/>
</dbReference>
<accession>A0ABP7BL23</accession>